<gene>
    <name evidence="3" type="ORF">ACIO7M_26210</name>
</gene>
<keyword evidence="2" id="KW-0812">Transmembrane</keyword>
<comment type="caution">
    <text evidence="3">The sequence shown here is derived from an EMBL/GenBank/DDBJ whole genome shotgun (WGS) entry which is preliminary data.</text>
</comment>
<feature type="transmembrane region" description="Helical" evidence="2">
    <location>
        <begin position="46"/>
        <end position="67"/>
    </location>
</feature>
<dbReference type="Proteomes" id="UP001617351">
    <property type="component" value="Unassembled WGS sequence"/>
</dbReference>
<dbReference type="RefSeq" id="WP_402385084.1">
    <property type="nucleotide sequence ID" value="NZ_JBIUYY010000013.1"/>
</dbReference>
<keyword evidence="2" id="KW-1133">Transmembrane helix</keyword>
<feature type="region of interest" description="Disordered" evidence="1">
    <location>
        <begin position="1"/>
        <end position="39"/>
    </location>
</feature>
<proteinExistence type="predicted"/>
<accession>A0ABW8EN36</accession>
<name>A0ABW8EN36_STRT5</name>
<keyword evidence="4" id="KW-1185">Reference proteome</keyword>
<protein>
    <submittedName>
        <fullName evidence="3">Uncharacterized protein</fullName>
    </submittedName>
</protein>
<dbReference type="EMBL" id="JBIUYY010000013">
    <property type="protein sequence ID" value="MFJ2824589.1"/>
    <property type="molecule type" value="Genomic_DNA"/>
</dbReference>
<evidence type="ECO:0000256" key="1">
    <source>
        <dbReference type="SAM" id="MobiDB-lite"/>
    </source>
</evidence>
<evidence type="ECO:0000313" key="4">
    <source>
        <dbReference type="Proteomes" id="UP001617351"/>
    </source>
</evidence>
<organism evidence="3 4">
    <name type="scientific">Streptomyces toxytricini</name>
    <name type="common">Actinomyces toxytricini</name>
    <dbReference type="NCBI Taxonomy" id="67369"/>
    <lineage>
        <taxon>Bacteria</taxon>
        <taxon>Bacillati</taxon>
        <taxon>Actinomycetota</taxon>
        <taxon>Actinomycetes</taxon>
        <taxon>Kitasatosporales</taxon>
        <taxon>Streptomycetaceae</taxon>
        <taxon>Streptomyces</taxon>
    </lineage>
</organism>
<evidence type="ECO:0000256" key="2">
    <source>
        <dbReference type="SAM" id="Phobius"/>
    </source>
</evidence>
<evidence type="ECO:0000313" key="3">
    <source>
        <dbReference type="EMBL" id="MFJ2824589.1"/>
    </source>
</evidence>
<keyword evidence="2" id="KW-0472">Membrane</keyword>
<reference evidence="3 4" key="1">
    <citation type="submission" date="2024-10" db="EMBL/GenBank/DDBJ databases">
        <title>The Natural Products Discovery Center: Release of the First 8490 Sequenced Strains for Exploring Actinobacteria Biosynthetic Diversity.</title>
        <authorList>
            <person name="Kalkreuter E."/>
            <person name="Kautsar S.A."/>
            <person name="Yang D."/>
            <person name="Bader C.D."/>
            <person name="Teijaro C.N."/>
            <person name="Fluegel L."/>
            <person name="Davis C.M."/>
            <person name="Simpson J.R."/>
            <person name="Lauterbach L."/>
            <person name="Steele A.D."/>
            <person name="Gui C."/>
            <person name="Meng S."/>
            <person name="Li G."/>
            <person name="Viehrig K."/>
            <person name="Ye F."/>
            <person name="Su P."/>
            <person name="Kiefer A.F."/>
            <person name="Nichols A."/>
            <person name="Cepeda A.J."/>
            <person name="Yan W."/>
            <person name="Fan B."/>
            <person name="Jiang Y."/>
            <person name="Adhikari A."/>
            <person name="Zheng C.-J."/>
            <person name="Schuster L."/>
            <person name="Cowan T.M."/>
            <person name="Smanski M.J."/>
            <person name="Chevrette M.G."/>
            <person name="De Carvalho L.P.S."/>
            <person name="Shen B."/>
        </authorList>
    </citation>
    <scope>NUCLEOTIDE SEQUENCE [LARGE SCALE GENOMIC DNA]</scope>
    <source>
        <strain evidence="3 4">NPDC087220</strain>
    </source>
</reference>
<sequence length="262" mass="27754">MASTQTDESGGSAVRKTRFVATPRSSQEDGDTPERMEPAGSLRKRTLAAGLSMGVGALLCFLLSAGIPDGQSAVRGTAVPEVSSLREQLRITETKTAALPKADDAERGLTAALRAAGQVAKLQNDYRYLTPKVAADGGKLDAATSQSTLRNLIPYFAPSVHREDLGPWYLLAGDKDVPAGVGIPMSFDSGFEWAGQVPYLVNDDGTIAVTWLAMETRTGAGEKPAVLAWARADYDLVRNAFVNIRTGTTVTGKALEQEVRAA</sequence>